<organism evidence="9 10">
    <name type="scientific">Mordavella massiliensis</name>
    <dbReference type="NCBI Taxonomy" id="1871024"/>
    <lineage>
        <taxon>Bacteria</taxon>
        <taxon>Bacillati</taxon>
        <taxon>Bacillota</taxon>
        <taxon>Clostridia</taxon>
        <taxon>Eubacteriales</taxon>
        <taxon>Clostridiaceae</taxon>
        <taxon>Mordavella</taxon>
    </lineage>
</organism>
<evidence type="ECO:0000313" key="9">
    <source>
        <dbReference type="EMBL" id="MBM6826814.1"/>
    </source>
</evidence>
<dbReference type="PANTHER" id="PTHR40074:SF2">
    <property type="entry name" value="O-ACETYLTRANSFERASE WECH"/>
    <property type="match status" value="1"/>
</dbReference>
<reference evidence="9" key="1">
    <citation type="submission" date="2020-08" db="EMBL/GenBank/DDBJ databases">
        <authorList>
            <person name="Cejkova D."/>
            <person name="Kubasova T."/>
            <person name="Jahodarova E."/>
            <person name="Rychlik I."/>
        </authorList>
    </citation>
    <scope>NUCLEOTIDE SEQUENCE</scope>
    <source>
        <strain evidence="9">An420c</strain>
    </source>
</reference>
<feature type="transmembrane region" description="Helical" evidence="7">
    <location>
        <begin position="237"/>
        <end position="256"/>
    </location>
</feature>
<keyword evidence="4 7" id="KW-0812">Transmembrane</keyword>
<evidence type="ECO:0000256" key="1">
    <source>
        <dbReference type="ARBA" id="ARBA00004651"/>
    </source>
</evidence>
<dbReference type="GO" id="GO:0005886">
    <property type="term" value="C:plasma membrane"/>
    <property type="evidence" value="ECO:0007669"/>
    <property type="project" value="UniProtKB-SubCell"/>
</dbReference>
<evidence type="ECO:0000256" key="5">
    <source>
        <dbReference type="ARBA" id="ARBA00022989"/>
    </source>
</evidence>
<keyword evidence="5 7" id="KW-1133">Transmembrane helix</keyword>
<dbReference type="Proteomes" id="UP000713880">
    <property type="component" value="Unassembled WGS sequence"/>
</dbReference>
<keyword evidence="10" id="KW-1185">Reference proteome</keyword>
<dbReference type="AlphaFoldDB" id="A0A938X3H0"/>
<accession>A0A938X3H0</accession>
<feature type="transmembrane region" description="Helical" evidence="7">
    <location>
        <begin position="272"/>
        <end position="291"/>
    </location>
</feature>
<dbReference type="EMBL" id="JACJLV010000018">
    <property type="protein sequence ID" value="MBM6826814.1"/>
    <property type="molecule type" value="Genomic_DNA"/>
</dbReference>
<comment type="similarity">
    <text evidence="2">Belongs to the acyltransferase 3 family.</text>
</comment>
<evidence type="ECO:0000256" key="6">
    <source>
        <dbReference type="ARBA" id="ARBA00023136"/>
    </source>
</evidence>
<reference evidence="9" key="2">
    <citation type="journal article" date="2021" name="Sci. Rep.">
        <title>The distribution of antibiotic resistance genes in chicken gut microbiota commensals.</title>
        <authorList>
            <person name="Juricova H."/>
            <person name="Matiasovicova J."/>
            <person name="Kubasova T."/>
            <person name="Cejkova D."/>
            <person name="Rychlik I."/>
        </authorList>
    </citation>
    <scope>NUCLEOTIDE SEQUENCE</scope>
    <source>
        <strain evidence="9">An420c</strain>
    </source>
</reference>
<comment type="caution">
    <text evidence="9">The sequence shown here is derived from an EMBL/GenBank/DDBJ whole genome shotgun (WGS) entry which is preliminary data.</text>
</comment>
<feature type="transmembrane region" description="Helical" evidence="7">
    <location>
        <begin position="303"/>
        <end position="327"/>
    </location>
</feature>
<gene>
    <name evidence="9" type="ORF">H6A13_06835</name>
</gene>
<dbReference type="InterPro" id="IPR002656">
    <property type="entry name" value="Acyl_transf_3_dom"/>
</dbReference>
<keyword evidence="9" id="KW-0808">Transferase</keyword>
<feature type="transmembrane region" description="Helical" evidence="7">
    <location>
        <begin position="48"/>
        <end position="67"/>
    </location>
</feature>
<evidence type="ECO:0000259" key="8">
    <source>
        <dbReference type="Pfam" id="PF01757"/>
    </source>
</evidence>
<feature type="domain" description="Acyltransferase 3" evidence="8">
    <location>
        <begin position="6"/>
        <end position="324"/>
    </location>
</feature>
<feature type="transmembrane region" description="Helical" evidence="7">
    <location>
        <begin position="119"/>
        <end position="138"/>
    </location>
</feature>
<keyword evidence="6 7" id="KW-0472">Membrane</keyword>
<keyword evidence="3" id="KW-1003">Cell membrane</keyword>
<feature type="transmembrane region" description="Helical" evidence="7">
    <location>
        <begin position="150"/>
        <end position="169"/>
    </location>
</feature>
<evidence type="ECO:0000256" key="3">
    <source>
        <dbReference type="ARBA" id="ARBA00022475"/>
    </source>
</evidence>
<evidence type="ECO:0000313" key="10">
    <source>
        <dbReference type="Proteomes" id="UP000713880"/>
    </source>
</evidence>
<name>A0A938X3H0_9CLOT</name>
<dbReference type="PANTHER" id="PTHR40074">
    <property type="entry name" value="O-ACETYLTRANSFERASE WECH"/>
    <property type="match status" value="1"/>
</dbReference>
<dbReference type="Pfam" id="PF01757">
    <property type="entry name" value="Acyl_transf_3"/>
    <property type="match status" value="1"/>
</dbReference>
<feature type="transmembrane region" description="Helical" evidence="7">
    <location>
        <begin position="175"/>
        <end position="194"/>
    </location>
</feature>
<evidence type="ECO:0000256" key="7">
    <source>
        <dbReference type="SAM" id="Phobius"/>
    </source>
</evidence>
<proteinExistence type="inferred from homology"/>
<feature type="transmembrane region" description="Helical" evidence="7">
    <location>
        <begin position="79"/>
        <end position="99"/>
    </location>
</feature>
<keyword evidence="9" id="KW-0012">Acyltransferase</keyword>
<evidence type="ECO:0000256" key="4">
    <source>
        <dbReference type="ARBA" id="ARBA00022692"/>
    </source>
</evidence>
<evidence type="ECO:0000256" key="2">
    <source>
        <dbReference type="ARBA" id="ARBA00007400"/>
    </source>
</evidence>
<feature type="transmembrane region" description="Helical" evidence="7">
    <location>
        <begin position="206"/>
        <end position="225"/>
    </location>
</feature>
<sequence length="337" mass="39415">MRTKDYNLELIRMASFVLVIAIHVSNYFCRAYGQISDGEYLFSLVIDTFARVSVPCFFMISGALLLGRDEPLSKHWKRLRRFFLALVVWSVIYYLWNTFYMKSDFDLREIFYVPAEAHLWYLYAMIPIYLTLPFLQVLCRNMSRQFEKAFLIIATAAVLINYILWLFGAELYYDLPLIGDRVYAYYLYLGYYIYKYRDEIRISQKWTAFLCFAGMAVSFGVTYGVTVLEQDHYEGALTYAMPSVILSGAAFFLYVLRVKDGHFQPKEKARQVIDLFGGLSFGIYLIHILFLDNYKKYMEPWDLSAWIAVPGLILTITAVSFVCVYVLRLTKVGRKIT</sequence>
<dbReference type="GO" id="GO:0016413">
    <property type="term" value="F:O-acetyltransferase activity"/>
    <property type="evidence" value="ECO:0007669"/>
    <property type="project" value="TreeGrafter"/>
</dbReference>
<protein>
    <submittedName>
        <fullName evidence="9">Acyltransferase family protein</fullName>
    </submittedName>
</protein>
<dbReference type="RefSeq" id="WP_204908863.1">
    <property type="nucleotide sequence ID" value="NZ_JACJLV010000018.1"/>
</dbReference>
<dbReference type="GO" id="GO:0009246">
    <property type="term" value="P:enterobacterial common antigen biosynthetic process"/>
    <property type="evidence" value="ECO:0007669"/>
    <property type="project" value="TreeGrafter"/>
</dbReference>
<comment type="subcellular location">
    <subcellularLocation>
        <location evidence="1">Cell membrane</location>
        <topology evidence="1">Multi-pass membrane protein</topology>
    </subcellularLocation>
</comment>
<feature type="transmembrane region" description="Helical" evidence="7">
    <location>
        <begin position="10"/>
        <end position="28"/>
    </location>
</feature>